<evidence type="ECO:0008006" key="3">
    <source>
        <dbReference type="Google" id="ProtNLM"/>
    </source>
</evidence>
<sequence>MKKQANLGRYLQTVTDVLRSTEEMGGQLNEYFELANANVTEEKPLTDEQFAAIQESFSQGIEQYHQNVAALSKVAAPIMIIGPHKQLLKGYREFVAGCEHMQDSIDYTAHKIDGPAFKAAEQEQSEAMDHVNVHVGRIMQKVG</sequence>
<keyword evidence="2" id="KW-1185">Reference proteome</keyword>
<reference evidence="1" key="1">
    <citation type="journal article" date="2022" name="Int. J. Syst. Evol. Microbiol.">
        <title>A novel species of lactic acid bacteria, Ligilactobacillus pabuli sp. nov., isolated from alfalfa silage.</title>
        <authorList>
            <person name="Tohno M."/>
            <person name="Tanizawa Y."/>
            <person name="Sawada H."/>
            <person name="Sakamoto M."/>
            <person name="Ohkuma M."/>
            <person name="Kobayashi H."/>
        </authorList>
    </citation>
    <scope>NUCLEOTIDE SEQUENCE</scope>
    <source>
        <strain evidence="1">AF129</strain>
    </source>
</reference>
<evidence type="ECO:0000313" key="1">
    <source>
        <dbReference type="EMBL" id="GKS80655.1"/>
    </source>
</evidence>
<accession>A0ABQ5JI29</accession>
<gene>
    <name evidence="1" type="ORF">LPAF129_03400</name>
</gene>
<organism evidence="1 2">
    <name type="scientific">Ligilactobacillus pabuli</name>
    <dbReference type="NCBI Taxonomy" id="2886039"/>
    <lineage>
        <taxon>Bacteria</taxon>
        <taxon>Bacillati</taxon>
        <taxon>Bacillota</taxon>
        <taxon>Bacilli</taxon>
        <taxon>Lactobacillales</taxon>
        <taxon>Lactobacillaceae</taxon>
        <taxon>Ligilactobacillus</taxon>
    </lineage>
</organism>
<proteinExistence type="predicted"/>
<dbReference type="Proteomes" id="UP001055149">
    <property type="component" value="Unassembled WGS sequence"/>
</dbReference>
<comment type="caution">
    <text evidence="1">The sequence shown here is derived from an EMBL/GenBank/DDBJ whole genome shotgun (WGS) entry which is preliminary data.</text>
</comment>
<dbReference type="EMBL" id="BQXH01000002">
    <property type="protein sequence ID" value="GKS80655.1"/>
    <property type="molecule type" value="Genomic_DNA"/>
</dbReference>
<protein>
    <recommendedName>
        <fullName evidence="3">Chemotaxis protein</fullName>
    </recommendedName>
</protein>
<dbReference type="RefSeq" id="WP_244054398.1">
    <property type="nucleotide sequence ID" value="NZ_BQXH01000002.1"/>
</dbReference>
<evidence type="ECO:0000313" key="2">
    <source>
        <dbReference type="Proteomes" id="UP001055149"/>
    </source>
</evidence>
<name>A0ABQ5JI29_9LACO</name>